<dbReference type="PRINTS" id="PR00758">
    <property type="entry name" value="ARSENICPUMP"/>
</dbReference>
<comment type="similarity">
    <text evidence="2">Belongs to the ArsB family.</text>
</comment>
<dbReference type="GO" id="GO:0046685">
    <property type="term" value="P:response to arsenic-containing substance"/>
    <property type="evidence" value="ECO:0007669"/>
    <property type="project" value="UniProtKB-KW"/>
</dbReference>
<evidence type="ECO:0000313" key="9">
    <source>
        <dbReference type="EMBL" id="GCE16010.1"/>
    </source>
</evidence>
<dbReference type="OrthoDB" id="9774335at2"/>
<feature type="transmembrane region" description="Helical" evidence="8">
    <location>
        <begin position="235"/>
        <end position="254"/>
    </location>
</feature>
<evidence type="ECO:0000256" key="6">
    <source>
        <dbReference type="ARBA" id="ARBA00022989"/>
    </source>
</evidence>
<dbReference type="EMBL" id="BIFR01000002">
    <property type="protein sequence ID" value="GCE16010.1"/>
    <property type="molecule type" value="Genomic_DNA"/>
</dbReference>
<accession>A0A402AA38</accession>
<feature type="transmembrane region" description="Helical" evidence="8">
    <location>
        <begin position="359"/>
        <end position="383"/>
    </location>
</feature>
<feature type="transmembrane region" description="Helical" evidence="8">
    <location>
        <begin position="35"/>
        <end position="55"/>
    </location>
</feature>
<keyword evidence="7 8" id="KW-0472">Membrane</keyword>
<keyword evidence="4 8" id="KW-0812">Transmembrane</keyword>
<keyword evidence="6 8" id="KW-1133">Transmembrane helix</keyword>
<feature type="transmembrane region" description="Helical" evidence="8">
    <location>
        <begin position="146"/>
        <end position="165"/>
    </location>
</feature>
<protein>
    <submittedName>
        <fullName evidence="9">Arsenical pump membrane protein</fullName>
    </submittedName>
</protein>
<evidence type="ECO:0000256" key="3">
    <source>
        <dbReference type="ARBA" id="ARBA00022475"/>
    </source>
</evidence>
<keyword evidence="3" id="KW-1003">Cell membrane</keyword>
<keyword evidence="10" id="KW-1185">Reference proteome</keyword>
<feature type="transmembrane region" description="Helical" evidence="8">
    <location>
        <begin position="297"/>
        <end position="322"/>
    </location>
</feature>
<dbReference type="InterPro" id="IPR000802">
    <property type="entry name" value="Arsenical_pump_ArsB"/>
</dbReference>
<dbReference type="Proteomes" id="UP000287352">
    <property type="component" value="Unassembled WGS sequence"/>
</dbReference>
<reference evidence="10" key="1">
    <citation type="submission" date="2018-12" db="EMBL/GenBank/DDBJ databases">
        <title>Tengunoibacter tsumagoiensis gen. nov., sp. nov., Dictyobacter kobayashii sp. nov., D. alpinus sp. nov., and D. joshuensis sp. nov. and description of Dictyobacteraceae fam. nov. within the order Ktedonobacterales isolated from Tengu-no-mugimeshi.</title>
        <authorList>
            <person name="Wang C.M."/>
            <person name="Zheng Y."/>
            <person name="Sakai Y."/>
            <person name="Toyoda A."/>
            <person name="Minakuchi Y."/>
            <person name="Abe K."/>
            <person name="Yokota A."/>
            <person name="Yabe S."/>
        </authorList>
    </citation>
    <scope>NUCLEOTIDE SEQUENCE [LARGE SCALE GENOMIC DNA]</scope>
    <source>
        <strain evidence="10">Uno3</strain>
    </source>
</reference>
<dbReference type="PANTHER" id="PTHR43302">
    <property type="entry name" value="TRANSPORTER ARSB-RELATED"/>
    <property type="match status" value="1"/>
</dbReference>
<evidence type="ECO:0000256" key="4">
    <source>
        <dbReference type="ARBA" id="ARBA00022692"/>
    </source>
</evidence>
<feature type="transmembrane region" description="Helical" evidence="8">
    <location>
        <begin position="101"/>
        <end position="134"/>
    </location>
</feature>
<feature type="transmembrane region" description="Helical" evidence="8">
    <location>
        <begin position="421"/>
        <end position="439"/>
    </location>
</feature>
<dbReference type="PANTHER" id="PTHR43302:SF5">
    <property type="entry name" value="TRANSPORTER ARSB-RELATED"/>
    <property type="match status" value="1"/>
</dbReference>
<comment type="subcellular location">
    <subcellularLocation>
        <location evidence="1">Cell membrane</location>
        <topology evidence="1">Multi-pass membrane protein</topology>
    </subcellularLocation>
</comment>
<feature type="transmembrane region" description="Helical" evidence="8">
    <location>
        <begin position="62"/>
        <end position="81"/>
    </location>
</feature>
<dbReference type="GO" id="GO:0015105">
    <property type="term" value="F:arsenite transmembrane transporter activity"/>
    <property type="evidence" value="ECO:0007669"/>
    <property type="project" value="InterPro"/>
</dbReference>
<evidence type="ECO:0000256" key="1">
    <source>
        <dbReference type="ARBA" id="ARBA00004651"/>
    </source>
</evidence>
<proteinExistence type="inferred from homology"/>
<evidence type="ECO:0000256" key="5">
    <source>
        <dbReference type="ARBA" id="ARBA00022849"/>
    </source>
</evidence>
<feature type="transmembrane region" description="Helical" evidence="8">
    <location>
        <begin position="185"/>
        <end position="206"/>
    </location>
</feature>
<feature type="transmembrane region" description="Helical" evidence="8">
    <location>
        <begin position="334"/>
        <end position="352"/>
    </location>
</feature>
<evidence type="ECO:0000256" key="2">
    <source>
        <dbReference type="ARBA" id="ARBA00006433"/>
    </source>
</evidence>
<dbReference type="AlphaFoldDB" id="A0A402AA38"/>
<feature type="transmembrane region" description="Helical" evidence="8">
    <location>
        <begin position="260"/>
        <end position="277"/>
    </location>
</feature>
<organism evidence="9 10">
    <name type="scientific">Tengunoibacter tsumagoiensis</name>
    <dbReference type="NCBI Taxonomy" id="2014871"/>
    <lineage>
        <taxon>Bacteria</taxon>
        <taxon>Bacillati</taxon>
        <taxon>Chloroflexota</taxon>
        <taxon>Ktedonobacteria</taxon>
        <taxon>Ktedonobacterales</taxon>
        <taxon>Dictyobacteraceae</taxon>
        <taxon>Tengunoibacter</taxon>
    </lineage>
</organism>
<gene>
    <name evidence="9" type="primary">arsB</name>
    <name evidence="9" type="ORF">KTT_58690</name>
</gene>
<dbReference type="Pfam" id="PF02040">
    <property type="entry name" value="ArsB"/>
    <property type="match status" value="1"/>
</dbReference>
<comment type="caution">
    <text evidence="9">The sequence shown here is derived from an EMBL/GenBank/DDBJ whole genome shotgun (WGS) entry which is preliminary data.</text>
</comment>
<evidence type="ECO:0000256" key="7">
    <source>
        <dbReference type="ARBA" id="ARBA00023136"/>
    </source>
</evidence>
<evidence type="ECO:0000256" key="8">
    <source>
        <dbReference type="SAM" id="Phobius"/>
    </source>
</evidence>
<name>A0A402AA38_9CHLR</name>
<dbReference type="GO" id="GO:0005886">
    <property type="term" value="C:plasma membrane"/>
    <property type="evidence" value="ECO:0007669"/>
    <property type="project" value="UniProtKB-SubCell"/>
</dbReference>
<dbReference type="RefSeq" id="WP_126583400.1">
    <property type="nucleotide sequence ID" value="NZ_BIFR01000002.1"/>
</dbReference>
<sequence length="440" mass="47800">MFNVIAGLVILLLVLVVVVWRPRTRWTPHGLPVFIPAAIGAIVALTLGLVGLTMLGTIVSRVWDASFTLIGLFLLAAALEANHFFEWAALRLAKIADGSSWRLYLLLCLLTIGVTIFLGNDGAILGMTAIVAKLVKTIFPTRERHWWPYIFAAGFLADSFSGFLVPDNLTNIIVASTYHLPFVTFMVQMALPMVLAAVVAISCFAIRFNTVLLKDKVKYDSSMLLKTGSVLKDQLVFKVIWIALTVLILGHLIVGGVFHQPASFVVVPVAVIVLFFVHFRKLRLAHEILFAAPWEVLLYALGMFVVITAAMTPTVITLFLSIQPLHSLIMGEKSVIGLFTTGGILAVLSAVTNNLPATLAGVLLLGTVAHPPMLAIYAVIIGVDIGPKLTPYGSLATLLWLGILKREGITISWGRCFKENWLITVFALTAALLGLLLVMP</sequence>
<keyword evidence="5" id="KW-0059">Arsenical resistance</keyword>
<evidence type="ECO:0000313" key="10">
    <source>
        <dbReference type="Proteomes" id="UP000287352"/>
    </source>
</evidence>